<evidence type="ECO:0000313" key="12">
    <source>
        <dbReference type="EMBL" id="CCK76088.1"/>
    </source>
</evidence>
<evidence type="ECO:0000256" key="2">
    <source>
        <dbReference type="ARBA" id="ARBA00022490"/>
    </source>
</evidence>
<dbReference type="InterPro" id="IPR002104">
    <property type="entry name" value="Integrase_catalytic"/>
</dbReference>
<evidence type="ECO:0000256" key="1">
    <source>
        <dbReference type="ARBA" id="ARBA00004496"/>
    </source>
</evidence>
<comment type="subcellular location">
    <subcellularLocation>
        <location evidence="1">Cytoplasm</location>
    </subcellularLocation>
</comment>
<dbReference type="InterPro" id="IPR044068">
    <property type="entry name" value="CB"/>
</dbReference>
<evidence type="ECO:0000256" key="6">
    <source>
        <dbReference type="ARBA" id="ARBA00023125"/>
    </source>
</evidence>
<evidence type="ECO:0000256" key="5">
    <source>
        <dbReference type="ARBA" id="ARBA00022908"/>
    </source>
</evidence>
<evidence type="ECO:0000313" key="13">
    <source>
        <dbReference type="Proteomes" id="UP000032749"/>
    </source>
</evidence>
<keyword evidence="2" id="KW-0963">Cytoplasm</keyword>
<dbReference type="CDD" id="cd00397">
    <property type="entry name" value="DNA_BRE_C"/>
    <property type="match status" value="1"/>
</dbReference>
<reference evidence="12 13" key="1">
    <citation type="journal article" date="2013" name="Nat. Commun.">
        <title>Genome sequence and functional genomic analysis of the oil-degrading bacterium Oleispira antarctica.</title>
        <authorList>
            <person name="Kube M."/>
            <person name="Chernikova T.N."/>
            <person name="Al-Ramahi Y."/>
            <person name="Beloqui A."/>
            <person name="Lopez-Cortez N."/>
            <person name="Guazzaroni M.E."/>
            <person name="Heipieper H.J."/>
            <person name="Klages S."/>
            <person name="Kotsyurbenko O.R."/>
            <person name="Langer I."/>
            <person name="Nechitaylo T.Y."/>
            <person name="Lunsdorf H."/>
            <person name="Fernandez M."/>
            <person name="Juarez S."/>
            <person name="Ciordia S."/>
            <person name="Singer A."/>
            <person name="Kagan O."/>
            <person name="Egorova O."/>
            <person name="Petit P.A."/>
            <person name="Stogios P."/>
            <person name="Kim Y."/>
            <person name="Tchigvintsev A."/>
            <person name="Flick R."/>
            <person name="Denaro R."/>
            <person name="Genovese M."/>
            <person name="Albar J.P."/>
            <person name="Reva O.N."/>
            <person name="Martinez-Gomariz M."/>
            <person name="Tran H."/>
            <person name="Ferrer M."/>
            <person name="Savchenko A."/>
            <person name="Yakunin A.F."/>
            <person name="Yakimov M.M."/>
            <person name="Golyshina O.V."/>
            <person name="Reinhardt R."/>
            <person name="Golyshin P.N."/>
        </authorList>
    </citation>
    <scope>NUCLEOTIDE SEQUENCE [LARGE SCALE GENOMIC DNA]</scope>
</reference>
<gene>
    <name evidence="12" type="ORF">OLEAN_C19120</name>
</gene>
<dbReference type="PROSITE" id="PS51898">
    <property type="entry name" value="TYR_RECOMBINASE"/>
    <property type="match status" value="1"/>
</dbReference>
<dbReference type="KEGG" id="oai:OLEAN_C19120"/>
<evidence type="ECO:0000256" key="9">
    <source>
        <dbReference type="PROSITE-ProRule" id="PRU01248"/>
    </source>
</evidence>
<keyword evidence="7" id="KW-0233">DNA recombination</keyword>
<dbReference type="GO" id="GO:0051301">
    <property type="term" value="P:cell division"/>
    <property type="evidence" value="ECO:0007669"/>
    <property type="project" value="UniProtKB-KW"/>
</dbReference>
<dbReference type="GO" id="GO:0003677">
    <property type="term" value="F:DNA binding"/>
    <property type="evidence" value="ECO:0007669"/>
    <property type="project" value="UniProtKB-UniRule"/>
</dbReference>
<dbReference type="InterPro" id="IPR010998">
    <property type="entry name" value="Integrase_recombinase_N"/>
</dbReference>
<keyword evidence="3" id="KW-0132">Cell division</keyword>
<dbReference type="HOGENOM" id="CLU_027562_42_0_6"/>
<name>R4YS58_OLEAN</name>
<evidence type="ECO:0000259" key="11">
    <source>
        <dbReference type="PROSITE" id="PS51900"/>
    </source>
</evidence>
<dbReference type="InterPro" id="IPR013762">
    <property type="entry name" value="Integrase-like_cat_sf"/>
</dbReference>
<accession>R4YS58</accession>
<dbReference type="Gene3D" id="1.10.443.10">
    <property type="entry name" value="Intergrase catalytic core"/>
    <property type="match status" value="1"/>
</dbReference>
<dbReference type="AlphaFoldDB" id="R4YS58"/>
<dbReference type="InterPro" id="IPR011010">
    <property type="entry name" value="DNA_brk_join_enz"/>
</dbReference>
<evidence type="ECO:0000259" key="10">
    <source>
        <dbReference type="PROSITE" id="PS51898"/>
    </source>
</evidence>
<dbReference type="PATRIC" id="fig|698738.3.peg.1979"/>
<evidence type="ECO:0000256" key="8">
    <source>
        <dbReference type="ARBA" id="ARBA00023306"/>
    </source>
</evidence>
<dbReference type="GO" id="GO:0015074">
    <property type="term" value="P:DNA integration"/>
    <property type="evidence" value="ECO:0007669"/>
    <property type="project" value="UniProtKB-KW"/>
</dbReference>
<keyword evidence="13" id="KW-1185">Reference proteome</keyword>
<feature type="domain" description="Core-binding (CB)" evidence="11">
    <location>
        <begin position="39"/>
        <end position="173"/>
    </location>
</feature>
<feature type="domain" description="Tyr recombinase" evidence="10">
    <location>
        <begin position="200"/>
        <end position="411"/>
    </location>
</feature>
<proteinExistence type="predicted"/>
<keyword evidence="6 9" id="KW-0238">DNA-binding</keyword>
<evidence type="ECO:0000256" key="7">
    <source>
        <dbReference type="ARBA" id="ARBA00023172"/>
    </source>
</evidence>
<dbReference type="OrthoDB" id="8610787at2"/>
<dbReference type="PROSITE" id="PS51900">
    <property type="entry name" value="CB"/>
    <property type="match status" value="1"/>
</dbReference>
<dbReference type="Gene3D" id="1.10.150.130">
    <property type="match status" value="1"/>
</dbReference>
<organism evidence="12 13">
    <name type="scientific">Oleispira antarctica RB-8</name>
    <dbReference type="NCBI Taxonomy" id="698738"/>
    <lineage>
        <taxon>Bacteria</taxon>
        <taxon>Pseudomonadati</taxon>
        <taxon>Pseudomonadota</taxon>
        <taxon>Gammaproteobacteria</taxon>
        <taxon>Oceanospirillales</taxon>
        <taxon>Oceanospirillaceae</taxon>
        <taxon>Oleispira</taxon>
    </lineage>
</organism>
<protein>
    <submittedName>
        <fullName evidence="12">Phage integrase family protein</fullName>
    </submittedName>
</protein>
<keyword evidence="5" id="KW-0229">DNA integration</keyword>
<dbReference type="Proteomes" id="UP000032749">
    <property type="component" value="Chromosome"/>
</dbReference>
<keyword evidence="4" id="KW-0159">Chromosome partition</keyword>
<evidence type="ECO:0000256" key="4">
    <source>
        <dbReference type="ARBA" id="ARBA00022829"/>
    </source>
</evidence>
<dbReference type="GO" id="GO:0006310">
    <property type="term" value="P:DNA recombination"/>
    <property type="evidence" value="ECO:0007669"/>
    <property type="project" value="UniProtKB-KW"/>
</dbReference>
<keyword evidence="8" id="KW-0131">Cell cycle</keyword>
<dbReference type="InterPro" id="IPR050090">
    <property type="entry name" value="Tyrosine_recombinase_XerCD"/>
</dbReference>
<dbReference type="SUPFAM" id="SSF56349">
    <property type="entry name" value="DNA breaking-rejoining enzymes"/>
    <property type="match status" value="1"/>
</dbReference>
<sequence>MNPLLTSPKPMFDSLQYLTSPFKEADVIYLRQRALNPPEDSKEDLYHCLTFLQSYNGSQATFNSYRREVERLLQWSWFIQKKTLPELRRLDIEEYLEFCQRPPLPWIGTKQVARFKNHQGERICNPDWRPFVSQITKVESQLGHSANNRHFKLSQKSLQAVFSVLSTFFNYLLQEDYGELNPVALIRQKSKYLQTHAYKEPIRRISNLQWDFVMETVELNAEKDPKQHERTLFIMNCLFAMYLRISELVADERSTPTMGDFRADADNNWWLQVTGKGNKVRMITVSDDMLAALKRYRTFLGLSALPHVSEPAPMISKIKGKGPVTSTRQIRFIVQDCFDQAHQRMYEQGLKEEALELKAATVHWLRHTGISEDVKHRPKEHVRDDAGHASMATTDRYIDTEMRERHASAKHKKIKPE</sequence>
<dbReference type="GO" id="GO:0005737">
    <property type="term" value="C:cytoplasm"/>
    <property type="evidence" value="ECO:0007669"/>
    <property type="project" value="UniProtKB-SubCell"/>
</dbReference>
<dbReference type="STRING" id="698738.OLEAN_C19120"/>
<dbReference type="EMBL" id="FO203512">
    <property type="protein sequence ID" value="CCK76088.1"/>
    <property type="molecule type" value="Genomic_DNA"/>
</dbReference>
<dbReference type="GO" id="GO:0007059">
    <property type="term" value="P:chromosome segregation"/>
    <property type="evidence" value="ECO:0007669"/>
    <property type="project" value="UniProtKB-KW"/>
</dbReference>
<dbReference type="PANTHER" id="PTHR30349:SF77">
    <property type="entry name" value="TYROSINE RECOMBINASE XERC"/>
    <property type="match status" value="1"/>
</dbReference>
<evidence type="ECO:0000256" key="3">
    <source>
        <dbReference type="ARBA" id="ARBA00022618"/>
    </source>
</evidence>
<dbReference type="PANTHER" id="PTHR30349">
    <property type="entry name" value="PHAGE INTEGRASE-RELATED"/>
    <property type="match status" value="1"/>
</dbReference>